<dbReference type="GO" id="GO:0003677">
    <property type="term" value="F:DNA binding"/>
    <property type="evidence" value="ECO:0007669"/>
    <property type="project" value="UniProtKB-KW"/>
</dbReference>
<evidence type="ECO:0000313" key="8">
    <source>
        <dbReference type="RefSeq" id="XP_022718109.1"/>
    </source>
</evidence>
<dbReference type="SMART" id="SM01019">
    <property type="entry name" value="B3"/>
    <property type="match status" value="1"/>
</dbReference>
<accession>A0A6P5WQ16</accession>
<comment type="subcellular location">
    <subcellularLocation>
        <location evidence="1">Nucleus</location>
    </subcellularLocation>
</comment>
<dbReference type="KEGG" id="dzi:111276629"/>
<dbReference type="PANTHER" id="PTHR31541:SF28">
    <property type="entry name" value="TF-B3 DOMAIN-CONTAINING PROTEIN"/>
    <property type="match status" value="1"/>
</dbReference>
<dbReference type="GeneID" id="111276629"/>
<dbReference type="InterPro" id="IPR015300">
    <property type="entry name" value="DNA-bd_pseudobarrel_sf"/>
</dbReference>
<reference evidence="8" key="1">
    <citation type="submission" date="2025-08" db="UniProtKB">
        <authorList>
            <consortium name="RefSeq"/>
        </authorList>
    </citation>
    <scope>IDENTIFICATION</scope>
    <source>
        <tissue evidence="8">Fruit stalk</tissue>
    </source>
</reference>
<gene>
    <name evidence="8" type="primary">LOC111276629</name>
</gene>
<keyword evidence="3" id="KW-0238">DNA-binding</keyword>
<organism evidence="7 8">
    <name type="scientific">Durio zibethinus</name>
    <name type="common">Durian</name>
    <dbReference type="NCBI Taxonomy" id="66656"/>
    <lineage>
        <taxon>Eukaryota</taxon>
        <taxon>Viridiplantae</taxon>
        <taxon>Streptophyta</taxon>
        <taxon>Embryophyta</taxon>
        <taxon>Tracheophyta</taxon>
        <taxon>Spermatophyta</taxon>
        <taxon>Magnoliopsida</taxon>
        <taxon>eudicotyledons</taxon>
        <taxon>Gunneridae</taxon>
        <taxon>Pentapetalae</taxon>
        <taxon>rosids</taxon>
        <taxon>malvids</taxon>
        <taxon>Malvales</taxon>
        <taxon>Malvaceae</taxon>
        <taxon>Helicteroideae</taxon>
        <taxon>Durio</taxon>
    </lineage>
</organism>
<feature type="domain" description="TF-B3" evidence="6">
    <location>
        <begin position="120"/>
        <end position="225"/>
    </location>
</feature>
<proteinExistence type="predicted"/>
<dbReference type="CDD" id="cd10017">
    <property type="entry name" value="B3_DNA"/>
    <property type="match status" value="1"/>
</dbReference>
<dbReference type="AlphaFoldDB" id="A0A6P5WQ16"/>
<keyword evidence="4" id="KW-0804">Transcription</keyword>
<evidence type="ECO:0000256" key="4">
    <source>
        <dbReference type="ARBA" id="ARBA00023163"/>
    </source>
</evidence>
<evidence type="ECO:0000259" key="6">
    <source>
        <dbReference type="SMART" id="SM01019"/>
    </source>
</evidence>
<evidence type="ECO:0000256" key="2">
    <source>
        <dbReference type="ARBA" id="ARBA00023015"/>
    </source>
</evidence>
<protein>
    <submittedName>
        <fullName evidence="8">Uncharacterized protein LOC111276629 isoform X1</fullName>
    </submittedName>
</protein>
<dbReference type="Proteomes" id="UP000515121">
    <property type="component" value="Unplaced"/>
</dbReference>
<keyword evidence="2" id="KW-0805">Transcription regulation</keyword>
<dbReference type="OrthoDB" id="668173at2759"/>
<dbReference type="SUPFAM" id="SSF101936">
    <property type="entry name" value="DNA-binding pseudobarrel domain"/>
    <property type="match status" value="1"/>
</dbReference>
<keyword evidence="7" id="KW-1185">Reference proteome</keyword>
<sequence>MEKEYEENESKAIKNYSNGEFLTEEDYCAALTLASLKHATLDEKSAVALEKLKRKNLGAIKGKDKQEKEDPCIEKDPSSVIHGSNRISVPNSTIFYNYQPPVIPPVAALTGLIGKCSRPFEKRLTETDLTDRQTRLSLNKKHVQEFMIPLLKEDEDVNEGIRVITYDIEGKEYEMKFVFWSLKMYVLTSPGWKTFYREHRLEKDIDIVTVWMFRHRLTQNICFVITPRRSPMALPTQLNNRRKRILPRTPLSMVDIVLQEEGSSKT</sequence>
<dbReference type="InterPro" id="IPR003340">
    <property type="entry name" value="B3_DNA-bd"/>
</dbReference>
<dbReference type="GO" id="GO:0005634">
    <property type="term" value="C:nucleus"/>
    <property type="evidence" value="ECO:0007669"/>
    <property type="project" value="UniProtKB-SubCell"/>
</dbReference>
<dbReference type="RefSeq" id="XP_022718109.1">
    <property type="nucleotide sequence ID" value="XM_022862374.1"/>
</dbReference>
<dbReference type="InterPro" id="IPR005508">
    <property type="entry name" value="At2g31720-like"/>
</dbReference>
<evidence type="ECO:0000313" key="7">
    <source>
        <dbReference type="Proteomes" id="UP000515121"/>
    </source>
</evidence>
<dbReference type="Gene3D" id="2.40.330.10">
    <property type="entry name" value="DNA-binding pseudobarrel domain"/>
    <property type="match status" value="1"/>
</dbReference>
<evidence type="ECO:0000256" key="5">
    <source>
        <dbReference type="ARBA" id="ARBA00023242"/>
    </source>
</evidence>
<dbReference type="PANTHER" id="PTHR31541">
    <property type="entry name" value="B3 DOMAIN PLANT PROTEIN-RELATED"/>
    <property type="match status" value="1"/>
</dbReference>
<name>A0A6P5WQ16_DURZI</name>
<evidence type="ECO:0000256" key="1">
    <source>
        <dbReference type="ARBA" id="ARBA00004123"/>
    </source>
</evidence>
<evidence type="ECO:0000256" key="3">
    <source>
        <dbReference type="ARBA" id="ARBA00023125"/>
    </source>
</evidence>
<keyword evidence="5" id="KW-0539">Nucleus</keyword>